<feature type="region of interest" description="Disordered" evidence="1">
    <location>
        <begin position="243"/>
        <end position="265"/>
    </location>
</feature>
<organism evidence="2 3">
    <name type="scientific">Fistulifera solaris</name>
    <name type="common">Oleaginous diatom</name>
    <dbReference type="NCBI Taxonomy" id="1519565"/>
    <lineage>
        <taxon>Eukaryota</taxon>
        <taxon>Sar</taxon>
        <taxon>Stramenopiles</taxon>
        <taxon>Ochrophyta</taxon>
        <taxon>Bacillariophyta</taxon>
        <taxon>Bacillariophyceae</taxon>
        <taxon>Bacillariophycidae</taxon>
        <taxon>Naviculales</taxon>
        <taxon>Naviculaceae</taxon>
        <taxon>Fistulifera</taxon>
    </lineage>
</organism>
<protein>
    <submittedName>
        <fullName evidence="2">Uncharacterized protein</fullName>
    </submittedName>
</protein>
<proteinExistence type="predicted"/>
<name>A0A1Z5JJW0_FISSO</name>
<comment type="caution">
    <text evidence="2">The sequence shown here is derived from an EMBL/GenBank/DDBJ whole genome shotgun (WGS) entry which is preliminary data.</text>
</comment>
<dbReference type="EMBL" id="BDSP01000076">
    <property type="protein sequence ID" value="GAX14206.1"/>
    <property type="molecule type" value="Genomic_DNA"/>
</dbReference>
<accession>A0A1Z5JJW0</accession>
<keyword evidence="3" id="KW-1185">Reference proteome</keyword>
<dbReference type="Proteomes" id="UP000198406">
    <property type="component" value="Unassembled WGS sequence"/>
</dbReference>
<gene>
    <name evidence="2" type="ORF">FisN_20Hh171</name>
</gene>
<evidence type="ECO:0000313" key="3">
    <source>
        <dbReference type="Proteomes" id="UP000198406"/>
    </source>
</evidence>
<dbReference type="InParanoid" id="A0A1Z5JJW0"/>
<dbReference type="AlphaFoldDB" id="A0A1Z5JJW0"/>
<evidence type="ECO:0000313" key="2">
    <source>
        <dbReference type="EMBL" id="GAX14206.1"/>
    </source>
</evidence>
<sequence>MSLIGSEFDIPGISMMTPSSGDFSLDDDDMLQPVSPKGPAESLFFGPGLPTDTISALALAHQIHEKHKSSCSLSVATEDFASVAQSMHSGMETGRGRHFFPADDYSLSKDSPFARDPLSQDFVDITAQTEDFEDSEMTSENNLDVATHVYDSAKGVWGWGKGVFFVGPFLGLAEGVAGTVVSVVGKNLGDVDKGVAVKLHQVDDGILNPTINAVLSLLIGASDKTQEMLKPIVNTLLKPLGLLKDGPKKDPEFTSSDAPMTSSEY</sequence>
<reference evidence="2 3" key="1">
    <citation type="journal article" date="2015" name="Plant Cell">
        <title>Oil accumulation by the oleaginous diatom Fistulifera solaris as revealed by the genome and transcriptome.</title>
        <authorList>
            <person name="Tanaka T."/>
            <person name="Maeda Y."/>
            <person name="Veluchamy A."/>
            <person name="Tanaka M."/>
            <person name="Abida H."/>
            <person name="Marechal E."/>
            <person name="Bowler C."/>
            <person name="Muto M."/>
            <person name="Sunaga Y."/>
            <person name="Tanaka M."/>
            <person name="Yoshino T."/>
            <person name="Taniguchi T."/>
            <person name="Fukuda Y."/>
            <person name="Nemoto M."/>
            <person name="Matsumoto M."/>
            <person name="Wong P.S."/>
            <person name="Aburatani S."/>
            <person name="Fujibuchi W."/>
        </authorList>
    </citation>
    <scope>NUCLEOTIDE SEQUENCE [LARGE SCALE GENOMIC DNA]</scope>
    <source>
        <strain evidence="2 3">JPCC DA0580</strain>
    </source>
</reference>
<feature type="compositionally biased region" description="Polar residues" evidence="1">
    <location>
        <begin position="253"/>
        <end position="265"/>
    </location>
</feature>
<evidence type="ECO:0000256" key="1">
    <source>
        <dbReference type="SAM" id="MobiDB-lite"/>
    </source>
</evidence>